<evidence type="ECO:0000313" key="3">
    <source>
        <dbReference type="Proteomes" id="UP001634393"/>
    </source>
</evidence>
<feature type="coiled-coil region" evidence="1">
    <location>
        <begin position="157"/>
        <end position="184"/>
    </location>
</feature>
<evidence type="ECO:0000313" key="2">
    <source>
        <dbReference type="EMBL" id="KAL3833366.1"/>
    </source>
</evidence>
<feature type="coiled-coil region" evidence="1">
    <location>
        <begin position="18"/>
        <end position="52"/>
    </location>
</feature>
<organism evidence="2 3">
    <name type="scientific">Penstemon smallii</name>
    <dbReference type="NCBI Taxonomy" id="265156"/>
    <lineage>
        <taxon>Eukaryota</taxon>
        <taxon>Viridiplantae</taxon>
        <taxon>Streptophyta</taxon>
        <taxon>Embryophyta</taxon>
        <taxon>Tracheophyta</taxon>
        <taxon>Spermatophyta</taxon>
        <taxon>Magnoliopsida</taxon>
        <taxon>eudicotyledons</taxon>
        <taxon>Gunneridae</taxon>
        <taxon>Pentapetalae</taxon>
        <taxon>asterids</taxon>
        <taxon>lamiids</taxon>
        <taxon>Lamiales</taxon>
        <taxon>Plantaginaceae</taxon>
        <taxon>Cheloneae</taxon>
        <taxon>Penstemon</taxon>
    </lineage>
</organism>
<feature type="coiled-coil region" evidence="1">
    <location>
        <begin position="269"/>
        <end position="338"/>
    </location>
</feature>
<evidence type="ECO:0000256" key="1">
    <source>
        <dbReference type="SAM" id="Coils"/>
    </source>
</evidence>
<accession>A0ABD3T9Q6</accession>
<gene>
    <name evidence="2" type="ORF">ACJIZ3_008102</name>
</gene>
<feature type="coiled-coil region" evidence="1">
    <location>
        <begin position="208"/>
        <end position="235"/>
    </location>
</feature>
<dbReference type="AlphaFoldDB" id="A0ABD3T9Q6"/>
<keyword evidence="3" id="KW-1185">Reference proteome</keyword>
<protein>
    <submittedName>
        <fullName evidence="2">Uncharacterized protein</fullName>
    </submittedName>
</protein>
<sequence length="451" mass="52438">MVTNSRTKDSGDDILLLKQKLEDGQLRLRSRLEQEEEAKASLMGRIQHLTKLILASTKSSQSVRFPHRPGLRRRHSFGEEETFFTFRRHSADNLSDTRHIKEVLESEDNYLGQETPLTSEKTMDQIDLLRQQHKILSGELALQMSGLKRLFEEAPQNPKIEVEMRNLKEEIQIKNNQIASLEKQIANSLILHEEKDKVDDSQVKAADNRIIQEQLNQKISECDEMQETVVSLRQQLSDTFEQRNSTLQGEFDRFEEHALLKYSDDLLLQQTQASECEELRRKLAELTESKEEVELRNKKLAEESSYAKGLASAAAVELKALSEEVTKLMNQNGRLFAELEAQKKSPAQRRTTIPIRNGRKDSNRSIHMKLHWPKRMKNKLSCRGKSEESKQREAYLENELTNMLDTFIHPSYQWLLSGTRLILLVWDPRYSIEHSFSRKYFGVFGLLFKIN</sequence>
<comment type="caution">
    <text evidence="2">The sequence shown here is derived from an EMBL/GenBank/DDBJ whole genome shotgun (WGS) entry which is preliminary data.</text>
</comment>
<dbReference type="EMBL" id="JBJXBP010000004">
    <property type="protein sequence ID" value="KAL3833366.1"/>
    <property type="molecule type" value="Genomic_DNA"/>
</dbReference>
<dbReference type="Proteomes" id="UP001634393">
    <property type="component" value="Unassembled WGS sequence"/>
</dbReference>
<reference evidence="2 3" key="1">
    <citation type="submission" date="2024-12" db="EMBL/GenBank/DDBJ databases">
        <title>The unique morphological basis and parallel evolutionary history of personate flowers in Penstemon.</title>
        <authorList>
            <person name="Depatie T.H."/>
            <person name="Wessinger C.A."/>
        </authorList>
    </citation>
    <scope>NUCLEOTIDE SEQUENCE [LARGE SCALE GENOMIC DNA]</scope>
    <source>
        <strain evidence="2">WTNN_2</strain>
        <tissue evidence="2">Leaf</tissue>
    </source>
</reference>
<name>A0ABD3T9Q6_9LAMI</name>
<keyword evidence="1" id="KW-0175">Coiled coil</keyword>
<proteinExistence type="predicted"/>